<dbReference type="SUPFAM" id="SSF48008">
    <property type="entry name" value="GntR ligand-binding domain-like"/>
    <property type="match status" value="1"/>
</dbReference>
<dbReference type="Pfam" id="PF00392">
    <property type="entry name" value="GntR"/>
    <property type="match status" value="1"/>
</dbReference>
<dbReference type="Pfam" id="PF07729">
    <property type="entry name" value="FCD"/>
    <property type="match status" value="1"/>
</dbReference>
<dbReference type="CDD" id="cd07377">
    <property type="entry name" value="WHTH_GntR"/>
    <property type="match status" value="1"/>
</dbReference>
<dbReference type="GO" id="GO:0003677">
    <property type="term" value="F:DNA binding"/>
    <property type="evidence" value="ECO:0007669"/>
    <property type="project" value="UniProtKB-KW"/>
</dbReference>
<name>A0A3L9Y5J2_9RHOB</name>
<dbReference type="Proteomes" id="UP000281343">
    <property type="component" value="Unassembled WGS sequence"/>
</dbReference>
<dbReference type="SMART" id="SM00345">
    <property type="entry name" value="HTH_GNTR"/>
    <property type="match status" value="1"/>
</dbReference>
<dbReference type="RefSeq" id="WP_121896252.1">
    <property type="nucleotide sequence ID" value="NZ_RCNT01000001.1"/>
</dbReference>
<keyword evidence="1" id="KW-0805">Transcription regulation</keyword>
<evidence type="ECO:0000256" key="1">
    <source>
        <dbReference type="ARBA" id="ARBA00023015"/>
    </source>
</evidence>
<dbReference type="InterPro" id="IPR036390">
    <property type="entry name" value="WH_DNA-bd_sf"/>
</dbReference>
<gene>
    <name evidence="5" type="ORF">D9R08_01660</name>
</gene>
<dbReference type="PROSITE" id="PS50949">
    <property type="entry name" value="HTH_GNTR"/>
    <property type="match status" value="1"/>
</dbReference>
<sequence>MKKQKNFAPDTTGEGFTLRTGQPASLQVYKYLRYEILRGGIEPDTHLSEANLCHYFEVSRQPVREALLRLSVENLVRIYPQRGSVVTRISVPMVHQAQLIRESVEVEMVRRAVDTRDAGLLSALETELEVQNTYAKAGQWARFFESDQRFHRIIFEKSGVSGVWEALESSHAQLDRVRQADLRMEEVMDLLVEQHRSIFDGIAAGDTARAVQAMQQHLRRVLESLTRARARAPELFDDVDPALES</sequence>
<evidence type="ECO:0000256" key="2">
    <source>
        <dbReference type="ARBA" id="ARBA00023125"/>
    </source>
</evidence>
<dbReference type="PANTHER" id="PTHR43537">
    <property type="entry name" value="TRANSCRIPTIONAL REGULATOR, GNTR FAMILY"/>
    <property type="match status" value="1"/>
</dbReference>
<dbReference type="SMART" id="SM00895">
    <property type="entry name" value="FCD"/>
    <property type="match status" value="1"/>
</dbReference>
<dbReference type="PANTHER" id="PTHR43537:SF5">
    <property type="entry name" value="UXU OPERON TRANSCRIPTIONAL REGULATOR"/>
    <property type="match status" value="1"/>
</dbReference>
<protein>
    <submittedName>
        <fullName evidence="5">GntR family transcriptional regulator</fullName>
    </submittedName>
</protein>
<dbReference type="InterPro" id="IPR036388">
    <property type="entry name" value="WH-like_DNA-bd_sf"/>
</dbReference>
<proteinExistence type="predicted"/>
<dbReference type="Gene3D" id="1.10.10.10">
    <property type="entry name" value="Winged helix-like DNA-binding domain superfamily/Winged helix DNA-binding domain"/>
    <property type="match status" value="1"/>
</dbReference>
<dbReference type="GO" id="GO:0003700">
    <property type="term" value="F:DNA-binding transcription factor activity"/>
    <property type="evidence" value="ECO:0007669"/>
    <property type="project" value="InterPro"/>
</dbReference>
<feature type="domain" description="HTH gntR-type" evidence="4">
    <location>
        <begin position="22"/>
        <end position="89"/>
    </location>
</feature>
<dbReference type="AlphaFoldDB" id="A0A3L9Y5J2"/>
<dbReference type="InterPro" id="IPR000524">
    <property type="entry name" value="Tscrpt_reg_HTH_GntR"/>
</dbReference>
<evidence type="ECO:0000313" key="5">
    <source>
        <dbReference type="EMBL" id="RMA43662.1"/>
    </source>
</evidence>
<dbReference type="InterPro" id="IPR011711">
    <property type="entry name" value="GntR_C"/>
</dbReference>
<evidence type="ECO:0000256" key="3">
    <source>
        <dbReference type="ARBA" id="ARBA00023163"/>
    </source>
</evidence>
<keyword evidence="6" id="KW-1185">Reference proteome</keyword>
<evidence type="ECO:0000259" key="4">
    <source>
        <dbReference type="PROSITE" id="PS50949"/>
    </source>
</evidence>
<dbReference type="OrthoDB" id="9788098at2"/>
<organism evidence="5 6">
    <name type="scientific">Rhodophyticola porphyridii</name>
    <dbReference type="NCBI Taxonomy" id="1852017"/>
    <lineage>
        <taxon>Bacteria</taxon>
        <taxon>Pseudomonadati</taxon>
        <taxon>Pseudomonadota</taxon>
        <taxon>Alphaproteobacteria</taxon>
        <taxon>Rhodobacterales</taxon>
        <taxon>Roseobacteraceae</taxon>
        <taxon>Rhodophyticola</taxon>
    </lineage>
</organism>
<dbReference type="InterPro" id="IPR008920">
    <property type="entry name" value="TF_FadR/GntR_C"/>
</dbReference>
<dbReference type="Gene3D" id="1.20.120.530">
    <property type="entry name" value="GntR ligand-binding domain-like"/>
    <property type="match status" value="1"/>
</dbReference>
<accession>A0A3L9Y5J2</accession>
<evidence type="ECO:0000313" key="6">
    <source>
        <dbReference type="Proteomes" id="UP000281343"/>
    </source>
</evidence>
<reference evidence="5 6" key="1">
    <citation type="submission" date="2018-10" db="EMBL/GenBank/DDBJ databases">
        <authorList>
            <person name="Jung H.S."/>
            <person name="Jeon C.O."/>
        </authorList>
    </citation>
    <scope>NUCLEOTIDE SEQUENCE [LARGE SCALE GENOMIC DNA]</scope>
    <source>
        <strain evidence="5 6">MA-7-27</strain>
    </source>
</reference>
<keyword evidence="3" id="KW-0804">Transcription</keyword>
<dbReference type="SUPFAM" id="SSF46785">
    <property type="entry name" value="Winged helix' DNA-binding domain"/>
    <property type="match status" value="1"/>
</dbReference>
<keyword evidence="2" id="KW-0238">DNA-binding</keyword>
<comment type="caution">
    <text evidence="5">The sequence shown here is derived from an EMBL/GenBank/DDBJ whole genome shotgun (WGS) entry which is preliminary data.</text>
</comment>
<dbReference type="EMBL" id="RCNT01000001">
    <property type="protein sequence ID" value="RMA43662.1"/>
    <property type="molecule type" value="Genomic_DNA"/>
</dbReference>